<dbReference type="Pfam" id="PF02065">
    <property type="entry name" value="Melibiase"/>
    <property type="match status" value="1"/>
</dbReference>
<evidence type="ECO:0000256" key="5">
    <source>
        <dbReference type="ARBA" id="ARBA00023295"/>
    </source>
</evidence>
<dbReference type="EMBL" id="AZCN01000074">
    <property type="protein sequence ID" value="KRK14607.1"/>
    <property type="molecule type" value="Genomic_DNA"/>
</dbReference>
<accession>A0A0R1EYU0</accession>
<feature type="domain" description="Glycosyl hydrolase family 36 N-terminal" evidence="9">
    <location>
        <begin position="30"/>
        <end position="283"/>
    </location>
</feature>
<feature type="active site" description="Nucleophile" evidence="7">
    <location>
        <position position="477"/>
    </location>
</feature>
<name>A0A0R1EYU0_9LACO</name>
<keyword evidence="4 6" id="KW-0378">Hydrolase</keyword>
<dbReference type="InterPro" id="IPR031704">
    <property type="entry name" value="Glyco_hydro_36_N"/>
</dbReference>
<dbReference type="Proteomes" id="UP000051181">
    <property type="component" value="Unassembled WGS sequence"/>
</dbReference>
<dbReference type="PRINTS" id="PR00743">
    <property type="entry name" value="GLHYDRLASE36"/>
</dbReference>
<dbReference type="AlphaFoldDB" id="A0A0R1EYU0"/>
<dbReference type="eggNOG" id="COG3345">
    <property type="taxonomic scope" value="Bacteria"/>
</dbReference>
<dbReference type="Pfam" id="PF16874">
    <property type="entry name" value="Glyco_hydro_36C"/>
    <property type="match status" value="1"/>
</dbReference>
<evidence type="ECO:0000256" key="2">
    <source>
        <dbReference type="ARBA" id="ARBA00006202"/>
    </source>
</evidence>
<dbReference type="RefSeq" id="WP_010010159.1">
    <property type="nucleotide sequence ID" value="NZ_AZCN01000074.1"/>
</dbReference>
<organism evidence="10 11">
    <name type="scientific">Loigolactobacillus coryniformis subsp. coryniformis KCTC 3167 = DSM 20001</name>
    <dbReference type="NCBI Taxonomy" id="913848"/>
    <lineage>
        <taxon>Bacteria</taxon>
        <taxon>Bacillati</taxon>
        <taxon>Bacillota</taxon>
        <taxon>Bacilli</taxon>
        <taxon>Lactobacillales</taxon>
        <taxon>Lactobacillaceae</taxon>
        <taxon>Loigolactobacillus</taxon>
    </lineage>
</organism>
<reference evidence="10 11" key="1">
    <citation type="journal article" date="2015" name="Genome Announc.">
        <title>Expanding the biotechnology potential of lactobacilli through comparative genomics of 213 strains and associated genera.</title>
        <authorList>
            <person name="Sun Z."/>
            <person name="Harris H.M."/>
            <person name="McCann A."/>
            <person name="Guo C."/>
            <person name="Argimon S."/>
            <person name="Zhang W."/>
            <person name="Yang X."/>
            <person name="Jeffery I.B."/>
            <person name="Cooney J.C."/>
            <person name="Kagawa T.F."/>
            <person name="Liu W."/>
            <person name="Song Y."/>
            <person name="Salvetti E."/>
            <person name="Wrobel A."/>
            <person name="Rasinkangas P."/>
            <person name="Parkhill J."/>
            <person name="Rea M.C."/>
            <person name="O'Sullivan O."/>
            <person name="Ritari J."/>
            <person name="Douillard F.P."/>
            <person name="Paul Ross R."/>
            <person name="Yang R."/>
            <person name="Briner A.E."/>
            <person name="Felis G.E."/>
            <person name="de Vos W.M."/>
            <person name="Barrangou R."/>
            <person name="Klaenhammer T.R."/>
            <person name="Caufield P.W."/>
            <person name="Cui Y."/>
            <person name="Zhang H."/>
            <person name="O'Toole P.W."/>
        </authorList>
    </citation>
    <scope>NUCLEOTIDE SEQUENCE [LARGE SCALE GENOMIC DNA]</scope>
    <source>
        <strain evidence="10 11">DSM 20001</strain>
    </source>
</reference>
<evidence type="ECO:0000256" key="7">
    <source>
        <dbReference type="PIRSR" id="PIRSR005536-1"/>
    </source>
</evidence>
<evidence type="ECO:0000259" key="9">
    <source>
        <dbReference type="Pfam" id="PF16875"/>
    </source>
</evidence>
<keyword evidence="5 6" id="KW-0326">Glycosidase</keyword>
<dbReference type="FunFam" id="3.20.20.70:FF:000118">
    <property type="entry name" value="Alpha-galactosidase"/>
    <property type="match status" value="1"/>
</dbReference>
<dbReference type="PATRIC" id="fig|913848.6.peg.2318"/>
<dbReference type="InterPro" id="IPR050985">
    <property type="entry name" value="Alpha-glycosidase_related"/>
</dbReference>
<comment type="caution">
    <text evidence="10">The sequence shown here is derived from an EMBL/GenBank/DDBJ whole genome shotgun (WGS) entry which is preliminary data.</text>
</comment>
<comment type="similarity">
    <text evidence="2">Belongs to the glycosyl hydrolase 36 family.</text>
</comment>
<dbReference type="InterPro" id="IPR031705">
    <property type="entry name" value="Glyco_hydro_36_C"/>
</dbReference>
<dbReference type="EC" id="3.2.1.22" evidence="3 6"/>
<dbReference type="CDD" id="cd14791">
    <property type="entry name" value="GH36"/>
    <property type="match status" value="1"/>
</dbReference>
<evidence type="ECO:0000313" key="10">
    <source>
        <dbReference type="EMBL" id="KRK14607.1"/>
    </source>
</evidence>
<dbReference type="SUPFAM" id="SSF51445">
    <property type="entry name" value="(Trans)glycosidases"/>
    <property type="match status" value="1"/>
</dbReference>
<proteinExistence type="inferred from homology"/>
<sequence>MIEFDQRQASFHLSNGRISFVLAIIREKYVLQRYLGSAIRSFHDSNSLRLTDRGFASNPDSTDRKFSVNELPLACPTRGTGDYRLPVLTIVQSGQRRHIDLSYAGYEILAGKPGLTGLPATYVEQVAAAETLKIELVDQIANVKVPLFYTIFQALDIIATHQEVTNCGQQPVMIENCQSLSLDLPPQKLDWLSLYGAHTKEANLNRHPLYPGIQKIESARGTSSPQHQPFFALMAPETTEYNGEVYAFHLIYSGNFMGAVEVDQYGNIRAQLGLNPDTFTWQLTAQETFVAPEVIINYSTSGLNGMSQNFQHLYQANLVAPQFRRRSRPILINTWETMHFDLTAEKCLDLARQAAKLGIELFVLDDGWFKGRNDDTSSLGDWIADETKFPAGISRLAQQIRQLGLQFGLWFEPEMVSRNSDLYRRHPDWCLQVPAYPATESRCQLVLDLTRNDVQDYLITVFRRYLGTGQVDYIKWDMNRHLTDVYAAELADIQQGEAWHRYVLGLYRILAVLTKEFPDVLFEGCSSGGGRFNLGMLYYMPQTWTSDNTDALSRVMIQNGYSLLYPPITLGAHVSRVPNQQVGRQTSLQTRFDVARFGNLGYELDLTKLSENKKQAIMEQISTAKQTRVLMQFGRFYRLETAAINYQAWLIINADQSEFNVLIFQKLVQPAQQYPVFKLHYLDPKRNYRTDSGQIFGGDELMRVGLTLPWVKADFYTYTYHFQAI</sequence>
<dbReference type="InterPro" id="IPR017853">
    <property type="entry name" value="GH"/>
</dbReference>
<gene>
    <name evidence="10" type="ORF">FD22_GL002271</name>
</gene>
<evidence type="ECO:0000256" key="3">
    <source>
        <dbReference type="ARBA" id="ARBA00012755"/>
    </source>
</evidence>
<dbReference type="InterPro" id="IPR038417">
    <property type="entry name" value="Alpga-gal_N_sf"/>
</dbReference>
<evidence type="ECO:0000256" key="6">
    <source>
        <dbReference type="PIRNR" id="PIRNR005536"/>
    </source>
</evidence>
<dbReference type="Pfam" id="PF16875">
    <property type="entry name" value="Glyco_hydro_36N"/>
    <property type="match status" value="1"/>
</dbReference>
<dbReference type="PANTHER" id="PTHR43053:SF3">
    <property type="entry name" value="ALPHA-GALACTOSIDASE C-RELATED"/>
    <property type="match status" value="1"/>
</dbReference>
<dbReference type="PANTHER" id="PTHR43053">
    <property type="entry name" value="GLYCOSIDASE FAMILY 31"/>
    <property type="match status" value="1"/>
</dbReference>
<dbReference type="PIRSF" id="PIRSF005536">
    <property type="entry name" value="Agal"/>
    <property type="match status" value="1"/>
</dbReference>
<protein>
    <recommendedName>
        <fullName evidence="3 6">Alpha-galactosidase</fullName>
        <ecNumber evidence="3 6">3.2.1.22</ecNumber>
    </recommendedName>
</protein>
<dbReference type="GO" id="GO:0004557">
    <property type="term" value="F:alpha-galactosidase activity"/>
    <property type="evidence" value="ECO:0007669"/>
    <property type="project" value="UniProtKB-UniRule"/>
</dbReference>
<evidence type="ECO:0000256" key="1">
    <source>
        <dbReference type="ARBA" id="ARBA00001255"/>
    </source>
</evidence>
<feature type="domain" description="Glycosyl hydrolase family 36 C-terminal" evidence="8">
    <location>
        <begin position="647"/>
        <end position="722"/>
    </location>
</feature>
<feature type="active site" description="Proton donor" evidence="7">
    <location>
        <position position="547"/>
    </location>
</feature>
<evidence type="ECO:0000259" key="8">
    <source>
        <dbReference type="Pfam" id="PF16874"/>
    </source>
</evidence>
<dbReference type="GeneID" id="65917632"/>
<dbReference type="GO" id="GO:0016052">
    <property type="term" value="P:carbohydrate catabolic process"/>
    <property type="evidence" value="ECO:0007669"/>
    <property type="project" value="InterPro"/>
</dbReference>
<dbReference type="InterPro" id="IPR000111">
    <property type="entry name" value="Glyco_hydro_27/36_CS"/>
</dbReference>
<evidence type="ECO:0000256" key="4">
    <source>
        <dbReference type="ARBA" id="ARBA00022801"/>
    </source>
</evidence>
<dbReference type="InterPro" id="IPR013780">
    <property type="entry name" value="Glyco_hydro_b"/>
</dbReference>
<evidence type="ECO:0000313" key="11">
    <source>
        <dbReference type="Proteomes" id="UP000051181"/>
    </source>
</evidence>
<dbReference type="Gene3D" id="3.20.20.70">
    <property type="entry name" value="Aldolase class I"/>
    <property type="match status" value="1"/>
</dbReference>
<dbReference type="PROSITE" id="PS00512">
    <property type="entry name" value="ALPHA_GALACTOSIDASE"/>
    <property type="match status" value="1"/>
</dbReference>
<comment type="catalytic activity">
    <reaction evidence="1 6">
        <text>Hydrolysis of terminal, non-reducing alpha-D-galactose residues in alpha-D-galactosides, including galactose oligosaccharides, galactomannans and galactolipids.</text>
        <dbReference type="EC" id="3.2.1.22"/>
    </reaction>
</comment>
<dbReference type="Gene3D" id="2.70.98.60">
    <property type="entry name" value="alpha-galactosidase from lactobacil brevis"/>
    <property type="match status" value="1"/>
</dbReference>
<dbReference type="Gene3D" id="2.60.40.1180">
    <property type="entry name" value="Golgi alpha-mannosidase II"/>
    <property type="match status" value="1"/>
</dbReference>
<dbReference type="InterPro" id="IPR013785">
    <property type="entry name" value="Aldolase_TIM"/>
</dbReference>
<dbReference type="InterPro" id="IPR002252">
    <property type="entry name" value="Glyco_hydro_36"/>
</dbReference>